<dbReference type="Pfam" id="PF00561">
    <property type="entry name" value="Abhydrolase_1"/>
    <property type="match status" value="1"/>
</dbReference>
<reference evidence="3" key="1">
    <citation type="submission" date="2018-05" db="EMBL/GenBank/DDBJ databases">
        <authorList>
            <person name="Lanie J.A."/>
            <person name="Ng W.-L."/>
            <person name="Kazmierczak K.M."/>
            <person name="Andrzejewski T.M."/>
            <person name="Davidsen T.M."/>
            <person name="Wayne K.J."/>
            <person name="Tettelin H."/>
            <person name="Glass J.I."/>
            <person name="Rusch D."/>
            <person name="Podicherti R."/>
            <person name="Tsui H.-C.T."/>
            <person name="Winkler M.E."/>
        </authorList>
    </citation>
    <scope>NUCLEOTIDE SEQUENCE</scope>
</reference>
<name>A0A381W6S1_9ZZZZ</name>
<dbReference type="Gene3D" id="3.40.50.1820">
    <property type="entry name" value="alpha/beta hydrolase"/>
    <property type="match status" value="1"/>
</dbReference>
<protein>
    <recommendedName>
        <fullName evidence="2">AB hydrolase-1 domain-containing protein</fullName>
    </recommendedName>
</protein>
<dbReference type="GO" id="GO:0016787">
    <property type="term" value="F:hydrolase activity"/>
    <property type="evidence" value="ECO:0007669"/>
    <property type="project" value="UniProtKB-KW"/>
</dbReference>
<evidence type="ECO:0000256" key="1">
    <source>
        <dbReference type="ARBA" id="ARBA00022801"/>
    </source>
</evidence>
<evidence type="ECO:0000259" key="2">
    <source>
        <dbReference type="Pfam" id="PF00561"/>
    </source>
</evidence>
<dbReference type="AlphaFoldDB" id="A0A381W6S1"/>
<gene>
    <name evidence="3" type="ORF">METZ01_LOCUS100522</name>
</gene>
<dbReference type="PANTHER" id="PTHR43329">
    <property type="entry name" value="EPOXIDE HYDROLASE"/>
    <property type="match status" value="1"/>
</dbReference>
<proteinExistence type="predicted"/>
<dbReference type="NCBIfam" id="NF002043">
    <property type="entry name" value="PRK00870.1"/>
    <property type="match status" value="1"/>
</dbReference>
<evidence type="ECO:0000313" key="3">
    <source>
        <dbReference type="EMBL" id="SVA47668.1"/>
    </source>
</evidence>
<dbReference type="InterPro" id="IPR029058">
    <property type="entry name" value="AB_hydrolase_fold"/>
</dbReference>
<dbReference type="InterPro" id="IPR000639">
    <property type="entry name" value="Epox_hydrolase-like"/>
</dbReference>
<feature type="non-terminal residue" evidence="3">
    <location>
        <position position="1"/>
    </location>
</feature>
<accession>A0A381W6S1</accession>
<dbReference type="SUPFAM" id="SSF53474">
    <property type="entry name" value="alpha/beta-Hydrolases"/>
    <property type="match status" value="1"/>
</dbReference>
<sequence length="258" mass="28046">DGPTVLLLHGEPTWGYLYRKMMPALAEEGIRSLVPDQVGFGRSDKPADRGDYSYQRHVDWMQGWLDATGTEPLFFFGQDWGGLIGLRLVATDPERFAGLVVSNTGLPDGSGKPNDAFMAWQRFSQTAEEFPIGRIITGGCLSELPPDVIDAYDAPFPDDTFKEGARIWPTLVPTSADDPAVPSNLAAWEVLSAYDRPVVCAFSDQDPVSRGGDRAFRSRVPGAAGQPHTTVEGAGHFVQEDQPGELVRILVDLVGRAS</sequence>
<dbReference type="EMBL" id="UINC01010739">
    <property type="protein sequence ID" value="SVA47668.1"/>
    <property type="molecule type" value="Genomic_DNA"/>
</dbReference>
<dbReference type="PRINTS" id="PR00111">
    <property type="entry name" value="ABHYDROLASE"/>
</dbReference>
<keyword evidence="1" id="KW-0378">Hydrolase</keyword>
<organism evidence="3">
    <name type="scientific">marine metagenome</name>
    <dbReference type="NCBI Taxonomy" id="408172"/>
    <lineage>
        <taxon>unclassified sequences</taxon>
        <taxon>metagenomes</taxon>
        <taxon>ecological metagenomes</taxon>
    </lineage>
</organism>
<dbReference type="PRINTS" id="PR00412">
    <property type="entry name" value="EPOXHYDRLASE"/>
</dbReference>
<feature type="domain" description="AB hydrolase-1" evidence="2">
    <location>
        <begin position="3"/>
        <end position="121"/>
    </location>
</feature>
<dbReference type="InterPro" id="IPR000073">
    <property type="entry name" value="AB_hydrolase_1"/>
</dbReference>